<comment type="function">
    <text evidence="6">Part of ribonuclease P, a protein complex that generates mature tRNA molecules by cleaving their 5'-ends.</text>
</comment>
<proteinExistence type="inferred from homology"/>
<dbReference type="InterPro" id="IPR036980">
    <property type="entry name" value="RNase_P/MRP_Rpp29_sf"/>
</dbReference>
<dbReference type="InterPro" id="IPR023534">
    <property type="entry name" value="Rof/RNase_P-like"/>
</dbReference>
<dbReference type="SUPFAM" id="SSF101744">
    <property type="entry name" value="Rof/RNase P subunit-like"/>
    <property type="match status" value="1"/>
</dbReference>
<evidence type="ECO:0000256" key="3">
    <source>
        <dbReference type="ARBA" id="ARBA00022722"/>
    </source>
</evidence>
<dbReference type="Pfam" id="PF01868">
    <property type="entry name" value="RNase_P-MRP_p29"/>
    <property type="match status" value="1"/>
</dbReference>
<dbReference type="Proteomes" id="UP000277633">
    <property type="component" value="Unassembled WGS sequence"/>
</dbReference>
<dbReference type="AlphaFoldDB" id="A0A497JH50"/>
<comment type="caution">
    <text evidence="7">The sequence shown here is derived from an EMBL/GenBank/DDBJ whole genome shotgun (WGS) entry which is preliminary data.</text>
</comment>
<dbReference type="HAMAP" id="MF_00754">
    <property type="entry name" value="RNase_P_1"/>
    <property type="match status" value="1"/>
</dbReference>
<dbReference type="Gene3D" id="2.30.30.210">
    <property type="entry name" value="Ribonuclease P/MRP, subunit p29"/>
    <property type="match status" value="1"/>
</dbReference>
<evidence type="ECO:0000256" key="6">
    <source>
        <dbReference type="HAMAP-Rule" id="MF_00754"/>
    </source>
</evidence>
<comment type="subcellular location">
    <subcellularLocation>
        <location evidence="6">Cytoplasm</location>
    </subcellularLocation>
</comment>
<keyword evidence="1 6" id="KW-0963">Cytoplasm</keyword>
<keyword evidence="5 6" id="KW-0378">Hydrolase</keyword>
<dbReference type="GO" id="GO:0030677">
    <property type="term" value="C:ribonuclease P complex"/>
    <property type="evidence" value="ECO:0007669"/>
    <property type="project" value="UniProtKB-UniRule"/>
</dbReference>
<dbReference type="EC" id="3.1.26.5" evidence="6"/>
<evidence type="ECO:0000256" key="1">
    <source>
        <dbReference type="ARBA" id="ARBA00022490"/>
    </source>
</evidence>
<dbReference type="GO" id="GO:0004526">
    <property type="term" value="F:ribonuclease P activity"/>
    <property type="evidence" value="ECO:0007669"/>
    <property type="project" value="UniProtKB-UniRule"/>
</dbReference>
<dbReference type="SMART" id="SM00538">
    <property type="entry name" value="POP4"/>
    <property type="match status" value="1"/>
</dbReference>
<evidence type="ECO:0000313" key="8">
    <source>
        <dbReference type="Proteomes" id="UP000277633"/>
    </source>
</evidence>
<sequence length="96" mass="10937">MLKKYNITKGNILAHELIGLRAKVVKSTDKSREGIEGIIIDETKNTIKIESNKREEILPKKEVTLQIELPSGEKTIVKCEKIMFRPEDRTKVFGGK</sequence>
<comment type="catalytic activity">
    <reaction evidence="6">
        <text>Endonucleolytic cleavage of RNA, removing 5'-extranucleotides from tRNA precursor.</text>
        <dbReference type="EC" id="3.1.26.5"/>
    </reaction>
</comment>
<dbReference type="EMBL" id="QMWO01000007">
    <property type="protein sequence ID" value="RLG70354.1"/>
    <property type="molecule type" value="Genomic_DNA"/>
</dbReference>
<comment type="similarity">
    <text evidence="6">Belongs to the eukaryotic/archaeal RNase P protein component 1 family.</text>
</comment>
<evidence type="ECO:0000256" key="4">
    <source>
        <dbReference type="ARBA" id="ARBA00022759"/>
    </source>
</evidence>
<dbReference type="InterPro" id="IPR023538">
    <property type="entry name" value="RNP1"/>
</dbReference>
<name>A0A497JH50_9ARCH</name>
<evidence type="ECO:0000256" key="2">
    <source>
        <dbReference type="ARBA" id="ARBA00022694"/>
    </source>
</evidence>
<keyword evidence="3 6" id="KW-0540">Nuclease</keyword>
<keyword evidence="2 6" id="KW-0819">tRNA processing</keyword>
<dbReference type="GO" id="GO:0003723">
    <property type="term" value="F:RNA binding"/>
    <property type="evidence" value="ECO:0007669"/>
    <property type="project" value="InterPro"/>
</dbReference>
<comment type="subunit">
    <text evidence="6">Consists of a catalytic RNA component and at least 4-5 protein subunits.</text>
</comment>
<keyword evidence="4 6" id="KW-0255">Endonuclease</keyword>
<protein>
    <recommendedName>
        <fullName evidence="6">Ribonuclease P protein component 1</fullName>
        <shortName evidence="6">RNase P component 1</shortName>
        <ecNumber evidence="6">3.1.26.5</ecNumber>
    </recommendedName>
    <alternativeName>
        <fullName evidence="6">Rpp29</fullName>
    </alternativeName>
</protein>
<dbReference type="GO" id="GO:0001682">
    <property type="term" value="P:tRNA 5'-leader removal"/>
    <property type="evidence" value="ECO:0007669"/>
    <property type="project" value="UniProtKB-UniRule"/>
</dbReference>
<evidence type="ECO:0000256" key="5">
    <source>
        <dbReference type="ARBA" id="ARBA00022801"/>
    </source>
</evidence>
<evidence type="ECO:0000313" key="7">
    <source>
        <dbReference type="EMBL" id="RLG70354.1"/>
    </source>
</evidence>
<reference evidence="7 8" key="1">
    <citation type="submission" date="2018-06" db="EMBL/GenBank/DDBJ databases">
        <title>Extensive metabolic versatility and redundancy in microbially diverse, dynamic hydrothermal sediments.</title>
        <authorList>
            <person name="Dombrowski N."/>
            <person name="Teske A."/>
            <person name="Baker B.J."/>
        </authorList>
    </citation>
    <scope>NUCLEOTIDE SEQUENCE [LARGE SCALE GENOMIC DNA]</scope>
    <source>
        <strain evidence="7">B9_G13</strain>
    </source>
</reference>
<accession>A0A497JH50</accession>
<dbReference type="GO" id="GO:0005737">
    <property type="term" value="C:cytoplasm"/>
    <property type="evidence" value="ECO:0007669"/>
    <property type="project" value="UniProtKB-SubCell"/>
</dbReference>
<organism evidence="7 8">
    <name type="scientific">Candidatus Iainarchaeum sp</name>
    <dbReference type="NCBI Taxonomy" id="3101447"/>
    <lineage>
        <taxon>Archaea</taxon>
        <taxon>Candidatus Iainarchaeota</taxon>
        <taxon>Candidatus Iainarchaeia</taxon>
        <taxon>Candidatus Iainarchaeales</taxon>
        <taxon>Candidatus Iainarchaeaceae</taxon>
        <taxon>Candidatus Iainarchaeum</taxon>
    </lineage>
</organism>
<dbReference type="InterPro" id="IPR002730">
    <property type="entry name" value="Rpp29/RNP1"/>
</dbReference>
<gene>
    <name evidence="6" type="primary">rnp1</name>
    <name evidence="7" type="ORF">DRO07_00345</name>
</gene>